<dbReference type="PANTHER" id="PTHR22911">
    <property type="entry name" value="ACYL-MALONYL CONDENSING ENZYME-RELATED"/>
    <property type="match status" value="1"/>
</dbReference>
<dbReference type="InterPro" id="IPR037185">
    <property type="entry name" value="EmrE-like"/>
</dbReference>
<dbReference type="InterPro" id="IPR000620">
    <property type="entry name" value="EamA_dom"/>
</dbReference>
<feature type="domain" description="EamA" evidence="2">
    <location>
        <begin position="26"/>
        <end position="159"/>
    </location>
</feature>
<accession>A0A432GCA1</accession>
<organism evidence="3 4">
    <name type="scientific">SAR324 cluster bacterium</name>
    <dbReference type="NCBI Taxonomy" id="2024889"/>
    <lineage>
        <taxon>Bacteria</taxon>
        <taxon>Deltaproteobacteria</taxon>
        <taxon>SAR324 cluster</taxon>
    </lineage>
</organism>
<keyword evidence="1" id="KW-0472">Membrane</keyword>
<feature type="transmembrane region" description="Helical" evidence="1">
    <location>
        <begin position="86"/>
        <end position="109"/>
    </location>
</feature>
<feature type="transmembrane region" description="Helical" evidence="1">
    <location>
        <begin position="172"/>
        <end position="190"/>
    </location>
</feature>
<feature type="transmembrane region" description="Helical" evidence="1">
    <location>
        <begin position="286"/>
        <end position="304"/>
    </location>
</feature>
<feature type="transmembrane region" description="Helical" evidence="1">
    <location>
        <begin position="232"/>
        <end position="252"/>
    </location>
</feature>
<dbReference type="Proteomes" id="UP000286801">
    <property type="component" value="Unassembled WGS sequence"/>
</dbReference>
<feature type="domain" description="EamA" evidence="2">
    <location>
        <begin position="175"/>
        <end position="301"/>
    </location>
</feature>
<dbReference type="GO" id="GO:0016020">
    <property type="term" value="C:membrane"/>
    <property type="evidence" value="ECO:0007669"/>
    <property type="project" value="InterPro"/>
</dbReference>
<sequence length="315" mass="34843">MADQRIAKSSTMYLFERLVKNYPKRFGTFLALIGVLVLTPDTMVMRFSNLDRWPLMGWRGVLMGVTLLIIWRFLFFSNTKKKWRTLYTWPGIIVIISFSINSVSFTLGIQETSVMLVLTALATMPIFAAILSSFMLRETQGWLGWLTIIAAMVGVAIVVSDGNNAISQPEGSPVLGAAYGAITAFGLALAFTMARKYRDLEVVPAAAIGALISGIIGFAFSTEGSIFNAPIWTVFTMGVVILPVSFAFLITATRYTTSAIVSLIMLLEMVIGPFWVWFGIGERPSMIMIFGGCIVIVVIAFHIIRTQFYSSKKYQ</sequence>
<proteinExistence type="predicted"/>
<reference evidence="3 4" key="1">
    <citation type="submission" date="2018-06" db="EMBL/GenBank/DDBJ databases">
        <title>Combined omics and stable isotope probing to characterize newly discovered Mariana Back-Arc vent microbial communities.</title>
        <authorList>
            <person name="Trembath-Reichert E."/>
            <person name="Huber J.A."/>
        </authorList>
    </citation>
    <scope>NUCLEOTIDE SEQUENCE [LARGE SCALE GENOMIC DNA]</scope>
    <source>
        <strain evidence="3">MAG 63_1</strain>
    </source>
</reference>
<protein>
    <submittedName>
        <fullName evidence="3">EamA/RhaT family transporter</fullName>
    </submittedName>
</protein>
<feature type="transmembrane region" description="Helical" evidence="1">
    <location>
        <begin position="142"/>
        <end position="160"/>
    </location>
</feature>
<feature type="transmembrane region" description="Helical" evidence="1">
    <location>
        <begin position="202"/>
        <end position="220"/>
    </location>
</feature>
<evidence type="ECO:0000313" key="3">
    <source>
        <dbReference type="EMBL" id="RTZ81135.1"/>
    </source>
</evidence>
<feature type="transmembrane region" description="Helical" evidence="1">
    <location>
        <begin position="259"/>
        <end position="280"/>
    </location>
</feature>
<comment type="caution">
    <text evidence="3">The sequence shown here is derived from an EMBL/GenBank/DDBJ whole genome shotgun (WGS) entry which is preliminary data.</text>
</comment>
<dbReference type="AlphaFoldDB" id="A0A432GCA1"/>
<feature type="transmembrane region" description="Helical" evidence="1">
    <location>
        <begin position="56"/>
        <end position="74"/>
    </location>
</feature>
<keyword evidence="1" id="KW-0812">Transmembrane</keyword>
<keyword evidence="1" id="KW-1133">Transmembrane helix</keyword>
<dbReference type="Pfam" id="PF00892">
    <property type="entry name" value="EamA"/>
    <property type="match status" value="2"/>
</dbReference>
<feature type="transmembrane region" description="Helical" evidence="1">
    <location>
        <begin position="115"/>
        <end position="135"/>
    </location>
</feature>
<gene>
    <name evidence="3" type="ORF">DSY97_01690</name>
</gene>
<evidence type="ECO:0000256" key="1">
    <source>
        <dbReference type="SAM" id="Phobius"/>
    </source>
</evidence>
<dbReference type="SUPFAM" id="SSF103481">
    <property type="entry name" value="Multidrug resistance efflux transporter EmrE"/>
    <property type="match status" value="2"/>
</dbReference>
<dbReference type="EMBL" id="QNZL01000047">
    <property type="protein sequence ID" value="RTZ81135.1"/>
    <property type="molecule type" value="Genomic_DNA"/>
</dbReference>
<evidence type="ECO:0000259" key="2">
    <source>
        <dbReference type="Pfam" id="PF00892"/>
    </source>
</evidence>
<evidence type="ECO:0000313" key="4">
    <source>
        <dbReference type="Proteomes" id="UP000286801"/>
    </source>
</evidence>
<name>A0A432GCA1_9DELT</name>